<dbReference type="GO" id="GO:0005507">
    <property type="term" value="F:copper ion binding"/>
    <property type="evidence" value="ECO:0007669"/>
    <property type="project" value="InterPro"/>
</dbReference>
<dbReference type="NCBIfam" id="TIGR02656">
    <property type="entry name" value="cyanin_plasto"/>
    <property type="match status" value="1"/>
</dbReference>
<keyword evidence="10" id="KW-0732">Signal</keyword>
<name>A0A5B8NR05_9CHRO</name>
<keyword evidence="7" id="KW-0793">Thylakoid</keyword>
<evidence type="ECO:0000313" key="12">
    <source>
        <dbReference type="EMBL" id="QDZ41514.1"/>
    </source>
</evidence>
<protein>
    <submittedName>
        <fullName evidence="12">Plastocyanin</fullName>
    </submittedName>
</protein>
<evidence type="ECO:0000313" key="13">
    <source>
        <dbReference type="Proteomes" id="UP000318453"/>
    </source>
</evidence>
<dbReference type="PRINTS" id="PR00157">
    <property type="entry name" value="PLASTOCYANIN"/>
</dbReference>
<feature type="signal peptide" evidence="10">
    <location>
        <begin position="1"/>
        <end position="27"/>
    </location>
</feature>
<sequence>MKKVGLILATALFAVVTFALSATPAHAATHKVKMGSDTGQLAYVPDTLSVSPGDEIEFVMNKLAPHNVVFDSSGVPNGAQSIASSLTMSKLLFSPGQSYTITIPEDAPKGEYNYYCQPHRGAGMNGKLIVE</sequence>
<dbReference type="PANTHER" id="PTHR34192:SF10">
    <property type="entry name" value="PLASTOCYANIN MAJOR ISOFORM, CHLOROPLASTIC-RELATED"/>
    <property type="match status" value="1"/>
</dbReference>
<dbReference type="InterPro" id="IPR008972">
    <property type="entry name" value="Cupredoxin"/>
</dbReference>
<dbReference type="KEGG" id="enn:FRE64_11265"/>
<dbReference type="InterPro" id="IPR028871">
    <property type="entry name" value="BlueCu_1_BS"/>
</dbReference>
<comment type="cofactor">
    <cofactor evidence="9">
        <name>Cu(2+)</name>
        <dbReference type="ChEBI" id="CHEBI:29036"/>
    </cofactor>
    <text evidence="9">The crystal structure with reduced Cu(1+) has also been determined.</text>
</comment>
<dbReference type="PROSITE" id="PS00196">
    <property type="entry name" value="COPPER_BLUE"/>
    <property type="match status" value="1"/>
</dbReference>
<accession>A0A5B8NR05</accession>
<keyword evidence="13" id="KW-1185">Reference proteome</keyword>
<evidence type="ECO:0000256" key="2">
    <source>
        <dbReference type="ARBA" id="ARBA00005338"/>
    </source>
</evidence>
<keyword evidence="3" id="KW-0813">Transport</keyword>
<comment type="subcellular location">
    <subcellularLocation>
        <location evidence="1">Membrane</location>
        <topology evidence="1">Peripheral membrane protein</topology>
    </subcellularLocation>
</comment>
<keyword evidence="5" id="KW-0249">Electron transport</keyword>
<dbReference type="InterPro" id="IPR002387">
    <property type="entry name" value="Plastocyanin"/>
</dbReference>
<gene>
    <name evidence="12" type="ORF">FRE64_11265</name>
</gene>
<keyword evidence="8" id="KW-0472">Membrane</keyword>
<dbReference type="PRINTS" id="PR00156">
    <property type="entry name" value="COPPERBLUE"/>
</dbReference>
<dbReference type="InterPro" id="IPR001235">
    <property type="entry name" value="Copper_blue_Plastocyanin"/>
</dbReference>
<dbReference type="Gene3D" id="2.60.40.420">
    <property type="entry name" value="Cupredoxins - blue copper proteins"/>
    <property type="match status" value="1"/>
</dbReference>
<feature type="binding site" evidence="9">
    <location>
        <position position="124"/>
    </location>
    <ligand>
        <name>Cu cation</name>
        <dbReference type="ChEBI" id="CHEBI:23378"/>
    </ligand>
</feature>
<feature type="domain" description="Blue (type 1) copper" evidence="11">
    <location>
        <begin position="31"/>
        <end position="131"/>
    </location>
</feature>
<evidence type="ECO:0000256" key="6">
    <source>
        <dbReference type="ARBA" id="ARBA00023008"/>
    </source>
</evidence>
<evidence type="ECO:0000256" key="5">
    <source>
        <dbReference type="ARBA" id="ARBA00022982"/>
    </source>
</evidence>
<keyword evidence="4 9" id="KW-0479">Metal-binding</keyword>
<organism evidence="12 13">
    <name type="scientific">Euhalothece natronophila Z-M001</name>
    <dbReference type="NCBI Taxonomy" id="522448"/>
    <lineage>
        <taxon>Bacteria</taxon>
        <taxon>Bacillati</taxon>
        <taxon>Cyanobacteriota</taxon>
        <taxon>Cyanophyceae</taxon>
        <taxon>Oscillatoriophycideae</taxon>
        <taxon>Chroococcales</taxon>
        <taxon>Halothecacae</taxon>
        <taxon>Halothece cluster</taxon>
        <taxon>Euhalothece</taxon>
    </lineage>
</organism>
<evidence type="ECO:0000259" key="11">
    <source>
        <dbReference type="Pfam" id="PF00127"/>
    </source>
</evidence>
<dbReference type="CDD" id="cd04219">
    <property type="entry name" value="Plastocyanin"/>
    <property type="match status" value="1"/>
</dbReference>
<feature type="binding site" evidence="9">
    <location>
        <position position="66"/>
    </location>
    <ligand>
        <name>Cu cation</name>
        <dbReference type="ChEBI" id="CHEBI:23378"/>
    </ligand>
</feature>
<dbReference type="AlphaFoldDB" id="A0A5B8NR05"/>
<evidence type="ECO:0000256" key="1">
    <source>
        <dbReference type="ARBA" id="ARBA00004170"/>
    </source>
</evidence>
<dbReference type="Proteomes" id="UP000318453">
    <property type="component" value="Chromosome"/>
</dbReference>
<dbReference type="PANTHER" id="PTHR34192">
    <property type="entry name" value="PLASTOCYANIN MAJOR ISOFORM, CHLOROPLASTIC-RELATED"/>
    <property type="match status" value="1"/>
</dbReference>
<evidence type="ECO:0000256" key="4">
    <source>
        <dbReference type="ARBA" id="ARBA00022723"/>
    </source>
</evidence>
<dbReference type="EMBL" id="CP042326">
    <property type="protein sequence ID" value="QDZ41514.1"/>
    <property type="molecule type" value="Genomic_DNA"/>
</dbReference>
<evidence type="ECO:0000256" key="3">
    <source>
        <dbReference type="ARBA" id="ARBA00022448"/>
    </source>
</evidence>
<keyword evidence="6 9" id="KW-0186">Copper</keyword>
<comment type="similarity">
    <text evidence="2">Belongs to the plastocyanin family.</text>
</comment>
<dbReference type="InterPro" id="IPR000923">
    <property type="entry name" value="BlueCu_1"/>
</dbReference>
<evidence type="ECO:0000256" key="10">
    <source>
        <dbReference type="SAM" id="SignalP"/>
    </source>
</evidence>
<dbReference type="SUPFAM" id="SSF49503">
    <property type="entry name" value="Cupredoxins"/>
    <property type="match status" value="1"/>
</dbReference>
<proteinExistence type="inferred from homology"/>
<dbReference type="GO" id="GO:0016020">
    <property type="term" value="C:membrane"/>
    <property type="evidence" value="ECO:0007669"/>
    <property type="project" value="UniProtKB-SubCell"/>
</dbReference>
<dbReference type="GO" id="GO:0009055">
    <property type="term" value="F:electron transfer activity"/>
    <property type="evidence" value="ECO:0007669"/>
    <property type="project" value="InterPro"/>
</dbReference>
<feature type="chain" id="PRO_5022767284" evidence="10">
    <location>
        <begin position="28"/>
        <end position="131"/>
    </location>
</feature>
<dbReference type="OrthoDB" id="680163at2"/>
<feature type="binding site" evidence="9">
    <location>
        <position position="116"/>
    </location>
    <ligand>
        <name>Cu cation</name>
        <dbReference type="ChEBI" id="CHEBI:23378"/>
    </ligand>
</feature>
<evidence type="ECO:0000256" key="7">
    <source>
        <dbReference type="ARBA" id="ARBA00023078"/>
    </source>
</evidence>
<dbReference type="Pfam" id="PF00127">
    <property type="entry name" value="Copper-bind"/>
    <property type="match status" value="1"/>
</dbReference>
<feature type="binding site" evidence="9">
    <location>
        <position position="119"/>
    </location>
    <ligand>
        <name>Cu cation</name>
        <dbReference type="ChEBI" id="CHEBI:23378"/>
    </ligand>
</feature>
<evidence type="ECO:0000256" key="9">
    <source>
        <dbReference type="PIRSR" id="PIRSR602387-1"/>
    </source>
</evidence>
<reference evidence="12" key="1">
    <citation type="submission" date="2019-08" db="EMBL/GenBank/DDBJ databases">
        <title>Carotenoids and Carotenoid Binding Proteins in the Halophilic Cyanobacterium Euhalothece sp. ZM00.</title>
        <authorList>
            <person name="Cho S.M."/>
            <person name="Song J.Y."/>
            <person name="Park Y.-I."/>
        </authorList>
    </citation>
    <scope>NUCLEOTIDE SEQUENCE [LARGE SCALE GENOMIC DNA]</scope>
    <source>
        <strain evidence="12">Z-M001</strain>
    </source>
</reference>
<evidence type="ECO:0000256" key="8">
    <source>
        <dbReference type="ARBA" id="ARBA00023136"/>
    </source>
</evidence>